<organism evidence="1 2">
    <name type="scientific">Schaalia turicensis</name>
    <dbReference type="NCBI Taxonomy" id="131111"/>
    <lineage>
        <taxon>Bacteria</taxon>
        <taxon>Bacillati</taxon>
        <taxon>Actinomycetota</taxon>
        <taxon>Actinomycetes</taxon>
        <taxon>Actinomycetales</taxon>
        <taxon>Actinomycetaceae</taxon>
        <taxon>Schaalia</taxon>
    </lineage>
</organism>
<sequence>MAEEMRVITPKYQATLEPPVIGAVLVDASVSYDGLPVAIWSTDEDYHKFFGRSDDGCYPNVHMNGVVDALLTQHNGTGKVTQKTPIFRFPVCFPHIQSLPSGAFLLVGSRCRWHATENRADHNAFIYDVEGKLIRSGTVGDGVTDVQALSDGTFWTGYFYEGIIGNNGWHAQLRPNDADKETREPIGECGLIRWDSNFESVWRYPTAEELTPTFGKELARHAYIDDHRALHCTDKVSTICPNYDFAITSIAGDQVTRIVETHGALHDIRGLAVSGSHILAYCVEHGGDHYFVLSDTTNGYQEIEKCHIDSPEEVYGPWWLASCRDSKIHWIDDFGVWFTVDINDVWPDE</sequence>
<proteinExistence type="predicted"/>
<dbReference type="Proteomes" id="UP001323411">
    <property type="component" value="Chromosome"/>
</dbReference>
<evidence type="ECO:0000313" key="2">
    <source>
        <dbReference type="Proteomes" id="UP001323411"/>
    </source>
</evidence>
<dbReference type="RefSeq" id="WP_284891808.1">
    <property type="nucleotide sequence ID" value="NZ_CP138854.1"/>
</dbReference>
<accession>A0ABZ0RFG8</accession>
<gene>
    <name evidence="1" type="ORF">R0V15_04330</name>
</gene>
<evidence type="ECO:0000313" key="1">
    <source>
        <dbReference type="EMBL" id="WPJ89820.1"/>
    </source>
</evidence>
<name>A0ABZ0RFG8_9ACTO</name>
<protein>
    <submittedName>
        <fullName evidence="1">Uncharacterized protein</fullName>
    </submittedName>
</protein>
<reference evidence="1 2" key="1">
    <citation type="submission" date="2023-10" db="EMBL/GenBank/DDBJ databases">
        <authorList>
            <person name="Choi B."/>
        </authorList>
    </citation>
    <scope>NUCLEOTIDE SEQUENCE [LARGE SCALE GENOMIC DNA]</scope>
    <source>
        <strain evidence="1 2">UMB5448B</strain>
    </source>
</reference>
<keyword evidence="2" id="KW-1185">Reference proteome</keyword>
<dbReference type="EMBL" id="CP138854">
    <property type="protein sequence ID" value="WPJ89820.1"/>
    <property type="molecule type" value="Genomic_DNA"/>
</dbReference>